<sequence>MASQESEPAVTVAGDSEVVLADAPATRERFPWQTRGFTINCHSGREIEGRWSGVPIAPVAEAAQFPPETTHLLLTADDGYRVCIDAWFGLDGFVGFVCEELTVEGGEAYALRETPRFLAPEIDSSRTIRNLSAIEAIELQPGEDARDYETGH</sequence>
<evidence type="ECO:0000313" key="1">
    <source>
        <dbReference type="EMBL" id="QSG11508.1"/>
    </source>
</evidence>
<reference evidence="1" key="1">
    <citation type="submission" date="2020-11" db="EMBL/GenBank/DDBJ databases">
        <title>Carbohydrate-dependent, anaerobic sulfur respiration: A novel catabolism in halophilic archaea.</title>
        <authorList>
            <person name="Sorokin D.Y."/>
            <person name="Messina E."/>
            <person name="Smedile F."/>
            <person name="La Cono V."/>
            <person name="Hallsworth J.E."/>
            <person name="Yakimov M.M."/>
        </authorList>
    </citation>
    <scope>NUCLEOTIDE SEQUENCE</scope>
    <source>
        <strain evidence="1">HSR-Bgl</strain>
    </source>
</reference>
<dbReference type="InterPro" id="IPR036374">
    <property type="entry name" value="OxRdtase_Mopterin-bd_sf"/>
</dbReference>
<dbReference type="Proteomes" id="UP000663305">
    <property type="component" value="Chromosome"/>
</dbReference>
<gene>
    <name evidence="1" type="primary">yedY</name>
    <name evidence="1" type="ORF">HSBGL_1083</name>
</gene>
<dbReference type="EMBL" id="CP064789">
    <property type="protein sequence ID" value="QSG11508.1"/>
    <property type="molecule type" value="Genomic_DNA"/>
</dbReference>
<protein>
    <submittedName>
        <fullName evidence="1">Periplasmic DMSO/TMAO reductase YedYZ, molybdopterin-dependent catalytic subunit</fullName>
    </submittedName>
</protein>
<proteinExistence type="predicted"/>
<dbReference type="SUPFAM" id="SSF56524">
    <property type="entry name" value="Oxidoreductase molybdopterin-binding domain"/>
    <property type="match status" value="1"/>
</dbReference>
<dbReference type="Gene3D" id="3.90.420.10">
    <property type="entry name" value="Oxidoreductase, molybdopterin-binding domain"/>
    <property type="match status" value="1"/>
</dbReference>
<name>A0A897NFZ7_9EURY</name>
<accession>A0A897NFZ7</accession>
<dbReference type="RefSeq" id="WP_229111771.1">
    <property type="nucleotide sequence ID" value="NZ_CP064788.1"/>
</dbReference>
<evidence type="ECO:0000313" key="2">
    <source>
        <dbReference type="Proteomes" id="UP000663305"/>
    </source>
</evidence>
<dbReference type="GeneID" id="68860616"/>
<dbReference type="AlphaFoldDB" id="A0A897NFZ7"/>
<organism evidence="1 2">
    <name type="scientific">Halapricum desulfuricans</name>
    <dbReference type="NCBI Taxonomy" id="2841257"/>
    <lineage>
        <taxon>Archaea</taxon>
        <taxon>Methanobacteriati</taxon>
        <taxon>Methanobacteriota</taxon>
        <taxon>Stenosarchaea group</taxon>
        <taxon>Halobacteria</taxon>
        <taxon>Halobacteriales</taxon>
        <taxon>Haloarculaceae</taxon>
        <taxon>Halapricum</taxon>
    </lineage>
</organism>